<feature type="domain" description="2EXR" evidence="1">
    <location>
        <begin position="13"/>
        <end position="76"/>
    </location>
</feature>
<dbReference type="Pfam" id="PF20150">
    <property type="entry name" value="2EXR"/>
    <property type="match status" value="1"/>
</dbReference>
<gene>
    <name evidence="3" type="ORF">B0A55_03254</name>
    <name evidence="2" type="ORF">B0A55_04564</name>
</gene>
<dbReference type="OrthoDB" id="62952at2759"/>
<accession>A0A4U0XIL2</accession>
<dbReference type="InterPro" id="IPR038883">
    <property type="entry name" value="AN11006-like"/>
</dbReference>
<keyword evidence="4" id="KW-1185">Reference proteome</keyword>
<evidence type="ECO:0000313" key="2">
    <source>
        <dbReference type="EMBL" id="TKA75986.1"/>
    </source>
</evidence>
<organism evidence="2 4">
    <name type="scientific">Friedmanniomyces simplex</name>
    <dbReference type="NCBI Taxonomy" id="329884"/>
    <lineage>
        <taxon>Eukaryota</taxon>
        <taxon>Fungi</taxon>
        <taxon>Dikarya</taxon>
        <taxon>Ascomycota</taxon>
        <taxon>Pezizomycotina</taxon>
        <taxon>Dothideomycetes</taxon>
        <taxon>Dothideomycetidae</taxon>
        <taxon>Mycosphaerellales</taxon>
        <taxon>Teratosphaeriaceae</taxon>
        <taxon>Friedmanniomyces</taxon>
    </lineage>
</organism>
<dbReference type="AlphaFoldDB" id="A0A4U0XIL2"/>
<reference evidence="2 4" key="1">
    <citation type="submission" date="2017-03" db="EMBL/GenBank/DDBJ databases">
        <title>Genomes of endolithic fungi from Antarctica.</title>
        <authorList>
            <person name="Coleine C."/>
            <person name="Masonjones S."/>
            <person name="Stajich J.E."/>
        </authorList>
    </citation>
    <scope>NUCLEOTIDE SEQUENCE [LARGE SCALE GENOMIC DNA]</scope>
    <source>
        <strain evidence="2 4">CCFEE 5184</strain>
    </source>
</reference>
<proteinExistence type="predicted"/>
<dbReference type="EMBL" id="NAJQ01000172">
    <property type="protein sequence ID" value="TKA76143.1"/>
    <property type="molecule type" value="Genomic_DNA"/>
</dbReference>
<protein>
    <recommendedName>
        <fullName evidence="1">2EXR domain-containing protein</fullName>
    </recommendedName>
</protein>
<evidence type="ECO:0000259" key="1">
    <source>
        <dbReference type="Pfam" id="PF20150"/>
    </source>
</evidence>
<evidence type="ECO:0000313" key="3">
    <source>
        <dbReference type="EMBL" id="TKA76143.1"/>
    </source>
</evidence>
<dbReference type="EMBL" id="NAJQ01000177">
    <property type="protein sequence ID" value="TKA75986.1"/>
    <property type="molecule type" value="Genomic_DNA"/>
</dbReference>
<sequence>MNSAADSAQEKCRFLTLPPELRNHIYELALVDTNPISIPWMYMLRSKEPSEPSLLRTCHRIRDEALPIFYSSNTFETSIIGLGEWFRRLPDVKLGMLENVRVIGYLGGMFEEAQWREKSSGWAAEIAKVDGRGLVEKSALLFPVAKGMDSVGWLRSQVMAATRWLREDAAAGMSR</sequence>
<evidence type="ECO:0000313" key="4">
    <source>
        <dbReference type="Proteomes" id="UP000309340"/>
    </source>
</evidence>
<comment type="caution">
    <text evidence="2">The sequence shown here is derived from an EMBL/GenBank/DDBJ whole genome shotgun (WGS) entry which is preliminary data.</text>
</comment>
<dbReference type="Proteomes" id="UP000309340">
    <property type="component" value="Unassembled WGS sequence"/>
</dbReference>
<dbReference type="PANTHER" id="PTHR42085:SF1">
    <property type="entry name" value="F-BOX DOMAIN-CONTAINING PROTEIN"/>
    <property type="match status" value="1"/>
</dbReference>
<dbReference type="STRING" id="329884.A0A4U0XIL2"/>
<dbReference type="PANTHER" id="PTHR42085">
    <property type="entry name" value="F-BOX DOMAIN-CONTAINING PROTEIN"/>
    <property type="match status" value="1"/>
</dbReference>
<dbReference type="InterPro" id="IPR045518">
    <property type="entry name" value="2EXR"/>
</dbReference>
<name>A0A4U0XIL2_9PEZI</name>